<dbReference type="InterPro" id="IPR036396">
    <property type="entry name" value="Cyt_P450_sf"/>
</dbReference>
<keyword evidence="3 5" id="KW-0479">Metal-binding</keyword>
<proteinExistence type="inferred from homology"/>
<dbReference type="RefSeq" id="WP_145903351.1">
    <property type="nucleotide sequence ID" value="NZ_BAAAMZ010000039.1"/>
</dbReference>
<dbReference type="Gene3D" id="1.10.630.10">
    <property type="entry name" value="Cytochrome P450"/>
    <property type="match status" value="1"/>
</dbReference>
<dbReference type="InterPro" id="IPR050121">
    <property type="entry name" value="Cytochrome_P450_monoxygenase"/>
</dbReference>
<reference evidence="7 8" key="1">
    <citation type="submission" date="2019-06" db="EMBL/GenBank/DDBJ databases">
        <title>Sequencing the genomes of 1000 actinobacteria strains.</title>
        <authorList>
            <person name="Klenk H.-P."/>
        </authorList>
    </citation>
    <scope>NUCLEOTIDE SEQUENCE [LARGE SCALE GENOMIC DNA]</scope>
    <source>
        <strain evidence="7 8">DSM 44826</strain>
    </source>
</reference>
<dbReference type="AlphaFoldDB" id="A0A561UCK2"/>
<evidence type="ECO:0000313" key="8">
    <source>
        <dbReference type="Proteomes" id="UP000317940"/>
    </source>
</evidence>
<keyword evidence="6" id="KW-0503">Monooxygenase</keyword>
<accession>A0A561UCK2</accession>
<comment type="caution">
    <text evidence="7">The sequence shown here is derived from an EMBL/GenBank/DDBJ whole genome shotgun (WGS) entry which is preliminary data.</text>
</comment>
<dbReference type="PROSITE" id="PS00086">
    <property type="entry name" value="CYTOCHROME_P450"/>
    <property type="match status" value="1"/>
</dbReference>
<dbReference type="PRINTS" id="PR00465">
    <property type="entry name" value="EP450IV"/>
</dbReference>
<dbReference type="GO" id="GO:0005506">
    <property type="term" value="F:iron ion binding"/>
    <property type="evidence" value="ECO:0007669"/>
    <property type="project" value="InterPro"/>
</dbReference>
<sequence length="444" mass="49282">MTARTVPRLSPGEVARFAADPFTGMLDALRKHGPVVGVGYGSQRSTFFFGPQANSFVFANPELFSWRESFEVMLPVLGQTALLVTDGEEHRRRRHLVLPAFHRRRIDGYVELMAANTVATIGRWTPGTRIDLYRELRSLIRRNTIETLYGSRLAAQNDAIGARLQTALDATDLPLGLQLFLTGIPNPITARAKRARRWVAERVQGEIDHRRRHAVEGRDGLTALLEPAAEGTCPLDDSEIQDQVISLMVAGYETTSAAMAWVVHSALSTPGVWERARVEVRDVLGTDENSVDALDKLDYVDGVVQEALRLHPPVVVLPRVTAGELEFEGVRLAPGARLAISPYVTHRMAGVWPEPDRFLPERWQPDHPLHRPATPSTYLPFGGGRHRCIGAPFATAELKTVLVELLRRTELTPAGEVTPVSIMAMRPRRGVPVIVRRRKAEGEQ</sequence>
<dbReference type="PRINTS" id="PR00385">
    <property type="entry name" value="P450"/>
</dbReference>
<dbReference type="PANTHER" id="PTHR24305:SF166">
    <property type="entry name" value="CYTOCHROME P450 12A4, MITOCHONDRIAL-RELATED"/>
    <property type="match status" value="1"/>
</dbReference>
<organism evidence="7 8">
    <name type="scientific">Kitasatospora viridis</name>
    <dbReference type="NCBI Taxonomy" id="281105"/>
    <lineage>
        <taxon>Bacteria</taxon>
        <taxon>Bacillati</taxon>
        <taxon>Actinomycetota</taxon>
        <taxon>Actinomycetes</taxon>
        <taxon>Kitasatosporales</taxon>
        <taxon>Streptomycetaceae</taxon>
        <taxon>Kitasatospora</taxon>
    </lineage>
</organism>
<dbReference type="OrthoDB" id="4746309at2"/>
<dbReference type="Proteomes" id="UP000317940">
    <property type="component" value="Unassembled WGS sequence"/>
</dbReference>
<evidence type="ECO:0000256" key="6">
    <source>
        <dbReference type="RuleBase" id="RU000461"/>
    </source>
</evidence>
<dbReference type="GO" id="GO:0016705">
    <property type="term" value="F:oxidoreductase activity, acting on paired donors, with incorporation or reduction of molecular oxygen"/>
    <property type="evidence" value="ECO:0007669"/>
    <property type="project" value="InterPro"/>
</dbReference>
<dbReference type="SUPFAM" id="SSF48264">
    <property type="entry name" value="Cytochrome P450"/>
    <property type="match status" value="1"/>
</dbReference>
<dbReference type="PANTHER" id="PTHR24305">
    <property type="entry name" value="CYTOCHROME P450"/>
    <property type="match status" value="1"/>
</dbReference>
<dbReference type="GO" id="GO:0020037">
    <property type="term" value="F:heme binding"/>
    <property type="evidence" value="ECO:0007669"/>
    <property type="project" value="InterPro"/>
</dbReference>
<comment type="cofactor">
    <cofactor evidence="1 5">
        <name>heme</name>
        <dbReference type="ChEBI" id="CHEBI:30413"/>
    </cofactor>
</comment>
<evidence type="ECO:0000256" key="4">
    <source>
        <dbReference type="ARBA" id="ARBA00023004"/>
    </source>
</evidence>
<gene>
    <name evidence="7" type="ORF">FHX73_11853</name>
</gene>
<protein>
    <submittedName>
        <fullName evidence="7">Cytochrome P450</fullName>
    </submittedName>
</protein>
<evidence type="ECO:0000256" key="5">
    <source>
        <dbReference type="PIRSR" id="PIRSR602403-1"/>
    </source>
</evidence>
<comment type="similarity">
    <text evidence="2 6">Belongs to the cytochrome P450 family.</text>
</comment>
<dbReference type="GO" id="GO:0004497">
    <property type="term" value="F:monooxygenase activity"/>
    <property type="evidence" value="ECO:0007669"/>
    <property type="project" value="UniProtKB-KW"/>
</dbReference>
<evidence type="ECO:0000313" key="7">
    <source>
        <dbReference type="EMBL" id="TWF97078.1"/>
    </source>
</evidence>
<dbReference type="EMBL" id="VIWT01000001">
    <property type="protein sequence ID" value="TWF97078.1"/>
    <property type="molecule type" value="Genomic_DNA"/>
</dbReference>
<keyword evidence="6" id="KW-0560">Oxidoreductase</keyword>
<dbReference type="InterPro" id="IPR001128">
    <property type="entry name" value="Cyt_P450"/>
</dbReference>
<name>A0A561UCK2_9ACTN</name>
<evidence type="ECO:0000256" key="1">
    <source>
        <dbReference type="ARBA" id="ARBA00001971"/>
    </source>
</evidence>
<keyword evidence="4 5" id="KW-0408">Iron</keyword>
<keyword evidence="5 6" id="KW-0349">Heme</keyword>
<dbReference type="InterPro" id="IPR002403">
    <property type="entry name" value="Cyt_P450_E_grp-IV"/>
</dbReference>
<evidence type="ECO:0000256" key="3">
    <source>
        <dbReference type="ARBA" id="ARBA00022723"/>
    </source>
</evidence>
<keyword evidence="8" id="KW-1185">Reference proteome</keyword>
<feature type="binding site" description="axial binding residue" evidence="5">
    <location>
        <position position="388"/>
    </location>
    <ligand>
        <name>heme</name>
        <dbReference type="ChEBI" id="CHEBI:30413"/>
    </ligand>
    <ligandPart>
        <name>Fe</name>
        <dbReference type="ChEBI" id="CHEBI:18248"/>
    </ligandPart>
</feature>
<evidence type="ECO:0000256" key="2">
    <source>
        <dbReference type="ARBA" id="ARBA00010617"/>
    </source>
</evidence>
<dbReference type="InterPro" id="IPR017972">
    <property type="entry name" value="Cyt_P450_CS"/>
</dbReference>
<dbReference type="Pfam" id="PF00067">
    <property type="entry name" value="p450"/>
    <property type="match status" value="1"/>
</dbReference>